<dbReference type="EMBL" id="FXXP01000002">
    <property type="protein sequence ID" value="SMX28875.1"/>
    <property type="molecule type" value="Genomic_DNA"/>
</dbReference>
<accession>A0A238JEM6</accession>
<organism evidence="2 3">
    <name type="scientific">Pelagimonas phthalicica</name>
    <dbReference type="NCBI Taxonomy" id="1037362"/>
    <lineage>
        <taxon>Bacteria</taxon>
        <taxon>Pseudomonadati</taxon>
        <taxon>Pseudomonadota</taxon>
        <taxon>Alphaproteobacteria</taxon>
        <taxon>Rhodobacterales</taxon>
        <taxon>Roseobacteraceae</taxon>
        <taxon>Pelagimonas</taxon>
    </lineage>
</organism>
<keyword evidence="1" id="KW-1133">Transmembrane helix</keyword>
<feature type="transmembrane region" description="Helical" evidence="1">
    <location>
        <begin position="370"/>
        <end position="389"/>
    </location>
</feature>
<dbReference type="RefSeq" id="WP_099246536.1">
    <property type="nucleotide sequence ID" value="NZ_FXXP01000002.1"/>
</dbReference>
<keyword evidence="1" id="KW-0472">Membrane</keyword>
<dbReference type="OrthoDB" id="9767470at2"/>
<feature type="transmembrane region" description="Helical" evidence="1">
    <location>
        <begin position="401"/>
        <end position="418"/>
    </location>
</feature>
<evidence type="ECO:0008006" key="4">
    <source>
        <dbReference type="Google" id="ProtNLM"/>
    </source>
</evidence>
<dbReference type="AlphaFoldDB" id="A0A238JEM6"/>
<keyword evidence="1" id="KW-0812">Transmembrane</keyword>
<evidence type="ECO:0000313" key="2">
    <source>
        <dbReference type="EMBL" id="SMX28875.1"/>
    </source>
</evidence>
<name>A0A238JEM6_9RHOB</name>
<sequence>MPPIQDHPLRYKLANELHARPFPSLSAPCRAVFLAVKRPKDAASRDRALDLDHLKALLDRYGAAHPQPGATHYSGQIGQHTLKWEQHTEFVTYTVFMPGLGDKPFDPSDFNVFPTDWLMDAPGVRVTSAMLRIELRPEESEIDAHLSDWFVPESLAVSQVLGDDAVIAGDFRIDQSGHQRFAIFARERVGERRAGRIAQRVCEIETYKAMSMLGFTRVREISPRLGEMDAELMRLMELMANDDGHEESTLRALLQVSTELESLSARTSFRMGATGAYEAIVNQRIAVLREEHYKGRQTFAEFMMRRYDPAMRTVKSAGVRLDNMVARATRAADLLRTQVEVGRSAQNQQLLHSMNQRAELQLRLQETVEGLSVVAISYYAVSLVGYLLYPLAGAIGLSKGMLTALTVLPVVAVVWWMIRRIKHKVEKGGPDL</sequence>
<dbReference type="Proteomes" id="UP000225972">
    <property type="component" value="Unassembled WGS sequence"/>
</dbReference>
<evidence type="ECO:0000313" key="3">
    <source>
        <dbReference type="Proteomes" id="UP000225972"/>
    </source>
</evidence>
<gene>
    <name evidence="2" type="ORF">TRP8649_03002</name>
</gene>
<reference evidence="3" key="1">
    <citation type="submission" date="2017-05" db="EMBL/GenBank/DDBJ databases">
        <authorList>
            <person name="Rodrigo-Torres L."/>
            <person name="Arahal R. D."/>
            <person name="Lucena T."/>
        </authorList>
    </citation>
    <scope>NUCLEOTIDE SEQUENCE [LARGE SCALE GENOMIC DNA]</scope>
    <source>
        <strain evidence="3">CECT 8649</strain>
    </source>
</reference>
<evidence type="ECO:0000256" key="1">
    <source>
        <dbReference type="SAM" id="Phobius"/>
    </source>
</evidence>
<keyword evidence="3" id="KW-1185">Reference proteome</keyword>
<protein>
    <recommendedName>
        <fullName evidence="4">Membrane-anchored protein</fullName>
    </recommendedName>
</protein>
<dbReference type="Pfam" id="PF11902">
    <property type="entry name" value="DUF3422"/>
    <property type="match status" value="1"/>
</dbReference>
<dbReference type="InterPro" id="IPR021830">
    <property type="entry name" value="DUF3422"/>
</dbReference>
<proteinExistence type="predicted"/>